<accession>A0AAN8JF98</accession>
<sequence length="113" mass="13041">MLNTRKSVNVLEESNVNAPNQYVDWDTRLSTDKRLNEDAAMDSGCEEGVEMDSDYQTLIATECDVLESRIFIRKIVKNSTTKLGKKKRSERVYNTSFLLKDPDKLLISHFIKH</sequence>
<evidence type="ECO:0000313" key="1">
    <source>
        <dbReference type="EMBL" id="KAK6175014.1"/>
    </source>
</evidence>
<protein>
    <submittedName>
        <fullName evidence="1">Uncharacterized protein</fullName>
    </submittedName>
</protein>
<evidence type="ECO:0000313" key="2">
    <source>
        <dbReference type="Proteomes" id="UP001347796"/>
    </source>
</evidence>
<comment type="caution">
    <text evidence="1">The sequence shown here is derived from an EMBL/GenBank/DDBJ whole genome shotgun (WGS) entry which is preliminary data.</text>
</comment>
<organism evidence="1 2">
    <name type="scientific">Patella caerulea</name>
    <name type="common">Rayed Mediterranean limpet</name>
    <dbReference type="NCBI Taxonomy" id="87958"/>
    <lineage>
        <taxon>Eukaryota</taxon>
        <taxon>Metazoa</taxon>
        <taxon>Spiralia</taxon>
        <taxon>Lophotrochozoa</taxon>
        <taxon>Mollusca</taxon>
        <taxon>Gastropoda</taxon>
        <taxon>Patellogastropoda</taxon>
        <taxon>Patelloidea</taxon>
        <taxon>Patellidae</taxon>
        <taxon>Patella</taxon>
    </lineage>
</organism>
<keyword evidence="2" id="KW-1185">Reference proteome</keyword>
<reference evidence="1 2" key="1">
    <citation type="submission" date="2024-01" db="EMBL/GenBank/DDBJ databases">
        <title>The genome of the rayed Mediterranean limpet Patella caerulea (Linnaeus, 1758).</title>
        <authorList>
            <person name="Anh-Thu Weber A."/>
            <person name="Halstead-Nussloch G."/>
        </authorList>
    </citation>
    <scope>NUCLEOTIDE SEQUENCE [LARGE SCALE GENOMIC DNA]</scope>
    <source>
        <strain evidence="1">AATW-2023a</strain>
        <tissue evidence="1">Whole specimen</tissue>
    </source>
</reference>
<name>A0AAN8JF98_PATCE</name>
<proteinExistence type="predicted"/>
<dbReference type="EMBL" id="JAZGQO010000010">
    <property type="protein sequence ID" value="KAK6175014.1"/>
    <property type="molecule type" value="Genomic_DNA"/>
</dbReference>
<dbReference type="Proteomes" id="UP001347796">
    <property type="component" value="Unassembled WGS sequence"/>
</dbReference>
<gene>
    <name evidence="1" type="ORF">SNE40_013556</name>
</gene>
<dbReference type="AlphaFoldDB" id="A0AAN8JF98"/>